<dbReference type="NCBIfam" id="TIGR03375">
    <property type="entry name" value="type_I_sec_LssB"/>
    <property type="match status" value="1"/>
</dbReference>
<evidence type="ECO:0000256" key="8">
    <source>
        <dbReference type="SAM" id="MobiDB-lite"/>
    </source>
</evidence>
<evidence type="ECO:0000256" key="2">
    <source>
        <dbReference type="ARBA" id="ARBA00022692"/>
    </source>
</evidence>
<accession>A0ABZ0YYW0</accession>
<name>A0ABZ0YYW0_9GAMM</name>
<feature type="transmembrane region" description="Helical" evidence="9">
    <location>
        <begin position="189"/>
        <end position="211"/>
    </location>
</feature>
<reference evidence="13 14" key="1">
    <citation type="submission" date="2023-11" db="EMBL/GenBank/DDBJ databases">
        <title>MicrobeMod: A computational toolkit for identifying prokaryotic methylation and restriction-modification with nanopore sequencing.</title>
        <authorList>
            <person name="Crits-Christoph A."/>
            <person name="Kang S.C."/>
            <person name="Lee H."/>
            <person name="Ostrov N."/>
        </authorList>
    </citation>
    <scope>NUCLEOTIDE SEQUENCE [LARGE SCALE GENOMIC DNA]</scope>
    <source>
        <strain evidence="13 14">ATCC 49870</strain>
    </source>
</reference>
<dbReference type="InterPro" id="IPR011527">
    <property type="entry name" value="ABC1_TM_dom"/>
</dbReference>
<evidence type="ECO:0000259" key="11">
    <source>
        <dbReference type="PROSITE" id="PS50929"/>
    </source>
</evidence>
<dbReference type="PANTHER" id="PTHR43394:SF1">
    <property type="entry name" value="ATP-BINDING CASSETTE SUB-FAMILY B MEMBER 10, MITOCHONDRIAL"/>
    <property type="match status" value="1"/>
</dbReference>
<evidence type="ECO:0000256" key="5">
    <source>
        <dbReference type="ARBA" id="ARBA00022840"/>
    </source>
</evidence>
<organism evidence="13 14">
    <name type="scientific">Guyparkeria halophila</name>
    <dbReference type="NCBI Taxonomy" id="47960"/>
    <lineage>
        <taxon>Bacteria</taxon>
        <taxon>Pseudomonadati</taxon>
        <taxon>Pseudomonadota</taxon>
        <taxon>Gammaproteobacteria</taxon>
        <taxon>Chromatiales</taxon>
        <taxon>Thioalkalibacteraceae</taxon>
        <taxon>Guyparkeria</taxon>
    </lineage>
</organism>
<dbReference type="SUPFAM" id="SSF90123">
    <property type="entry name" value="ABC transporter transmembrane region"/>
    <property type="match status" value="1"/>
</dbReference>
<evidence type="ECO:0000256" key="9">
    <source>
        <dbReference type="SAM" id="Phobius"/>
    </source>
</evidence>
<evidence type="ECO:0000256" key="1">
    <source>
        <dbReference type="ARBA" id="ARBA00004651"/>
    </source>
</evidence>
<keyword evidence="2 9" id="KW-0812">Transmembrane</keyword>
<comment type="subcellular location">
    <subcellularLocation>
        <location evidence="1">Cell membrane</location>
        <topology evidence="1">Multi-pass membrane protein</topology>
    </subcellularLocation>
</comment>
<dbReference type="CDD" id="cd18587">
    <property type="entry name" value="ABC_6TM_LapB_like"/>
    <property type="match status" value="1"/>
</dbReference>
<dbReference type="Proteomes" id="UP001327459">
    <property type="component" value="Chromosome"/>
</dbReference>
<dbReference type="InterPro" id="IPR027417">
    <property type="entry name" value="P-loop_NTPase"/>
</dbReference>
<dbReference type="RefSeq" id="WP_322522198.1">
    <property type="nucleotide sequence ID" value="NZ_CP140153.1"/>
</dbReference>
<dbReference type="Gene3D" id="1.20.1560.10">
    <property type="entry name" value="ABC transporter type 1, transmembrane domain"/>
    <property type="match status" value="1"/>
</dbReference>
<dbReference type="Gene3D" id="3.90.70.10">
    <property type="entry name" value="Cysteine proteinases"/>
    <property type="match status" value="1"/>
</dbReference>
<gene>
    <name evidence="13" type="ORF">SR882_04810</name>
</gene>
<dbReference type="SMART" id="SM00382">
    <property type="entry name" value="AAA"/>
    <property type="match status" value="1"/>
</dbReference>
<feature type="domain" description="Peptidase C39" evidence="12">
    <location>
        <begin position="25"/>
        <end position="153"/>
    </location>
</feature>
<feature type="region of interest" description="Disordered" evidence="8">
    <location>
        <begin position="1"/>
        <end position="33"/>
    </location>
</feature>
<feature type="compositionally biased region" description="Basic and acidic residues" evidence="8">
    <location>
        <begin position="1"/>
        <end position="16"/>
    </location>
</feature>
<dbReference type="InterPro" id="IPR005074">
    <property type="entry name" value="Peptidase_C39"/>
</dbReference>
<evidence type="ECO:0000256" key="6">
    <source>
        <dbReference type="ARBA" id="ARBA00022989"/>
    </source>
</evidence>
<evidence type="ECO:0000259" key="12">
    <source>
        <dbReference type="PROSITE" id="PS50990"/>
    </source>
</evidence>
<dbReference type="PROSITE" id="PS50990">
    <property type="entry name" value="PEPTIDASE_C39"/>
    <property type="match status" value="1"/>
</dbReference>
<keyword evidence="4" id="KW-0378">Hydrolase</keyword>
<keyword evidence="6 9" id="KW-1133">Transmembrane helix</keyword>
<dbReference type="InterPro" id="IPR039421">
    <property type="entry name" value="Type_1_exporter"/>
</dbReference>
<feature type="domain" description="ABC transmembrane type-1" evidence="11">
    <location>
        <begin position="189"/>
        <end position="467"/>
    </location>
</feature>
<dbReference type="Pfam" id="PF00664">
    <property type="entry name" value="ABC_membrane"/>
    <property type="match status" value="1"/>
</dbReference>
<feature type="transmembrane region" description="Helical" evidence="9">
    <location>
        <begin position="223"/>
        <end position="240"/>
    </location>
</feature>
<dbReference type="InterPro" id="IPR003439">
    <property type="entry name" value="ABC_transporter-like_ATP-bd"/>
</dbReference>
<evidence type="ECO:0000259" key="10">
    <source>
        <dbReference type="PROSITE" id="PS50893"/>
    </source>
</evidence>
<dbReference type="Pfam" id="PF00005">
    <property type="entry name" value="ABC_tran"/>
    <property type="match status" value="1"/>
</dbReference>
<dbReference type="InterPro" id="IPR036640">
    <property type="entry name" value="ABC1_TM_sf"/>
</dbReference>
<keyword evidence="7 9" id="KW-0472">Membrane</keyword>
<dbReference type="PROSITE" id="PS50893">
    <property type="entry name" value="ABC_TRANSPORTER_2"/>
    <property type="match status" value="1"/>
</dbReference>
<feature type="transmembrane region" description="Helical" evidence="9">
    <location>
        <begin position="320"/>
        <end position="340"/>
    </location>
</feature>
<keyword evidence="5" id="KW-0067">ATP-binding</keyword>
<protein>
    <submittedName>
        <fullName evidence="13">Type I secretion system permease/ATPase</fullName>
    </submittedName>
</protein>
<dbReference type="PANTHER" id="PTHR43394">
    <property type="entry name" value="ATP-DEPENDENT PERMEASE MDL1, MITOCHONDRIAL"/>
    <property type="match status" value="1"/>
</dbReference>
<evidence type="ECO:0000313" key="13">
    <source>
        <dbReference type="EMBL" id="WQH17226.1"/>
    </source>
</evidence>
<dbReference type="EMBL" id="CP140153">
    <property type="protein sequence ID" value="WQH17226.1"/>
    <property type="molecule type" value="Genomic_DNA"/>
</dbReference>
<dbReference type="PROSITE" id="PS50929">
    <property type="entry name" value="ABC_TM1F"/>
    <property type="match status" value="1"/>
</dbReference>
<dbReference type="InterPro" id="IPR003593">
    <property type="entry name" value="AAA+_ATPase"/>
</dbReference>
<evidence type="ECO:0000256" key="3">
    <source>
        <dbReference type="ARBA" id="ARBA00022741"/>
    </source>
</evidence>
<keyword evidence="14" id="KW-1185">Reference proteome</keyword>
<feature type="domain" description="ABC transporter" evidence="10">
    <location>
        <begin position="501"/>
        <end position="736"/>
    </location>
</feature>
<dbReference type="Gene3D" id="3.40.50.300">
    <property type="entry name" value="P-loop containing nucleotide triphosphate hydrolases"/>
    <property type="match status" value="1"/>
</dbReference>
<proteinExistence type="predicted"/>
<feature type="transmembrane region" description="Helical" evidence="9">
    <location>
        <begin position="295"/>
        <end position="314"/>
    </location>
</feature>
<dbReference type="CDD" id="cd03245">
    <property type="entry name" value="ABCC_bacteriocin_exporters"/>
    <property type="match status" value="1"/>
</dbReference>
<keyword evidence="3" id="KW-0547">Nucleotide-binding</keyword>
<evidence type="ECO:0000256" key="4">
    <source>
        <dbReference type="ARBA" id="ARBA00022801"/>
    </source>
</evidence>
<evidence type="ECO:0000313" key="14">
    <source>
        <dbReference type="Proteomes" id="UP001327459"/>
    </source>
</evidence>
<sequence length="737" mass="79807">MPNERVERRQVGHDGQDEGESRDDQASREGGSSRDALTDCLMFLCRYHGKPMSRESLVAGLPLERGRLAPPEFERASKRAGLSSQLVSGKLTAVNPALLPAVLLCQDDSACVLTGIDRKAGIATVVYPELNDAEVEVDLESLRAEFSGWFIYVQPRFSFDERAGNLKPKRDQHWFWGVIRENRSLYRDVLVAAVMINLFAVAMPLFIMNVYDRVVPNAATETLWVLAAGVLLAISADLALRIMRSRFVDLAASRADVKLSSSIMERVLGMRMANRPTSTGSFANTVHAFESVRTFIGSMSVVALVDLPFVLLFAGIVALIGWQLVIPIVVGALGVLLYALSAQSRLQRLSEEAMRAGAMRNATLVEGLTDIETVKAFGVESRIQADWEKTSVFLAQNAARMRLLSASVVSGAQWAQHAVGITIIVVGVYLIMEGELSLGGMIAAYLLSSRAMAPIGQAAGLVMQYHQSAAALDSLDEVMEQPVERPPGKSWISRPGLKGEIEFRGVSFSYPQTGGVVLDDVSFRIGAGEHVAVLGRNGSGKSTIEKLILGLYEPDAGAVLIDGVDARQIDPAELRRAIGYVPQDISLFHGSLQDNLTLGAPGVDDARILEVAKLSGLAPMINRHPEGFDMPMGERGQFVSGGQRQSIAIARALLHDPPMLVLDEPTGALDHSSEASIKRNLQQVAGHKTLLVNTHRSSMLELVDRILVLDAGKLVADGPKQEVIEALRQGRISGAER</sequence>
<dbReference type="InterPro" id="IPR017750">
    <property type="entry name" value="ATPase_T1SS"/>
</dbReference>
<evidence type="ECO:0000256" key="7">
    <source>
        <dbReference type="ARBA" id="ARBA00023136"/>
    </source>
</evidence>
<dbReference type="SUPFAM" id="SSF52540">
    <property type="entry name" value="P-loop containing nucleoside triphosphate hydrolases"/>
    <property type="match status" value="1"/>
</dbReference>
<dbReference type="CDD" id="cd02421">
    <property type="entry name" value="Peptidase_C39_likeD"/>
    <property type="match status" value="1"/>
</dbReference>